<reference evidence="2 3" key="1">
    <citation type="submission" date="2019-03" db="EMBL/GenBank/DDBJ databases">
        <title>Genomic Encyclopedia of Type Strains, Phase IV (KMG-IV): sequencing the most valuable type-strain genomes for metagenomic binning, comparative biology and taxonomic classification.</title>
        <authorList>
            <person name="Goeker M."/>
        </authorList>
    </citation>
    <scope>NUCLEOTIDE SEQUENCE [LARGE SCALE GENOMIC DNA]</scope>
    <source>
        <strain evidence="2 3">DSM 44496</strain>
    </source>
</reference>
<dbReference type="AlphaFoldDB" id="A0A4R6PLY8"/>
<dbReference type="EMBL" id="SNXK01000003">
    <property type="protein sequence ID" value="TDP38673.1"/>
    <property type="molecule type" value="Genomic_DNA"/>
</dbReference>
<evidence type="ECO:0008006" key="4">
    <source>
        <dbReference type="Google" id="ProtNLM"/>
    </source>
</evidence>
<feature type="chain" id="PRO_5020759046" description="Secreted protein" evidence="1">
    <location>
        <begin position="34"/>
        <end position="125"/>
    </location>
</feature>
<comment type="caution">
    <text evidence="2">The sequence shown here is derived from an EMBL/GenBank/DDBJ whole genome shotgun (WGS) entry which is preliminary data.</text>
</comment>
<evidence type="ECO:0000313" key="3">
    <source>
        <dbReference type="Proteomes" id="UP000295087"/>
    </source>
</evidence>
<keyword evidence="3" id="KW-1185">Reference proteome</keyword>
<evidence type="ECO:0000313" key="2">
    <source>
        <dbReference type="EMBL" id="TDP38673.1"/>
    </source>
</evidence>
<name>A0A4R6PLY8_NOCIG</name>
<gene>
    <name evidence="2" type="ORF">DFR75_103330</name>
</gene>
<sequence length="125" mass="12876">MTTSSLRRRIGVVTATVGGVALLTATLSGAALAQPGAPDHGEHVRIICTAPGGDLPVPPEPPLEPRIDLERFPAHPGHDHTIHIGPGAPGELPEGVECVRIAPGGERTVIELPDGARPARPALPR</sequence>
<proteinExistence type="predicted"/>
<organism evidence="2 3">
    <name type="scientific">Nocardia ignorata</name>
    <dbReference type="NCBI Taxonomy" id="145285"/>
    <lineage>
        <taxon>Bacteria</taxon>
        <taxon>Bacillati</taxon>
        <taxon>Actinomycetota</taxon>
        <taxon>Actinomycetes</taxon>
        <taxon>Mycobacteriales</taxon>
        <taxon>Nocardiaceae</taxon>
        <taxon>Nocardia</taxon>
    </lineage>
</organism>
<protein>
    <recommendedName>
        <fullName evidence="4">Secreted protein</fullName>
    </recommendedName>
</protein>
<feature type="signal peptide" evidence="1">
    <location>
        <begin position="1"/>
        <end position="33"/>
    </location>
</feature>
<accession>A0A4R6PLY8</accession>
<dbReference type="RefSeq" id="WP_067486628.1">
    <property type="nucleotide sequence ID" value="NZ_JBHXPO010000006.1"/>
</dbReference>
<evidence type="ECO:0000256" key="1">
    <source>
        <dbReference type="SAM" id="SignalP"/>
    </source>
</evidence>
<dbReference type="Proteomes" id="UP000295087">
    <property type="component" value="Unassembled WGS sequence"/>
</dbReference>
<keyword evidence="1" id="KW-0732">Signal</keyword>